<comment type="caution">
    <text evidence="1">The sequence shown here is derived from an EMBL/GenBank/DDBJ whole genome shotgun (WGS) entry which is preliminary data.</text>
</comment>
<keyword evidence="2" id="KW-1185">Reference proteome</keyword>
<name>A0AAD9A2C6_9PEZI</name>
<proteinExistence type="predicted"/>
<gene>
    <name evidence="1" type="ORF">CCHR01_18092</name>
</gene>
<sequence length="94" mass="10433">MPSASTSMTWPNELLKSSAWRIYIATRIGLLSGLLQITDKLHVHCIYLTSSGPTLATMSTGLFVISTREWTKPTCNQTFLCHWIGTIGNVSVIY</sequence>
<reference evidence="1" key="1">
    <citation type="submission" date="2023-01" db="EMBL/GenBank/DDBJ databases">
        <title>Colletotrichum chrysophilum M932 genome sequence.</title>
        <authorList>
            <person name="Baroncelli R."/>
        </authorList>
    </citation>
    <scope>NUCLEOTIDE SEQUENCE</scope>
    <source>
        <strain evidence="1">M932</strain>
    </source>
</reference>
<accession>A0AAD9A2C6</accession>
<evidence type="ECO:0000313" key="2">
    <source>
        <dbReference type="Proteomes" id="UP001243330"/>
    </source>
</evidence>
<evidence type="ECO:0000313" key="1">
    <source>
        <dbReference type="EMBL" id="KAK1839290.1"/>
    </source>
</evidence>
<dbReference type="EMBL" id="JAQOWY010000693">
    <property type="protein sequence ID" value="KAK1839290.1"/>
    <property type="molecule type" value="Genomic_DNA"/>
</dbReference>
<dbReference type="Proteomes" id="UP001243330">
    <property type="component" value="Unassembled WGS sequence"/>
</dbReference>
<dbReference type="AlphaFoldDB" id="A0AAD9A2C6"/>
<protein>
    <submittedName>
        <fullName evidence="1">Uncharacterized protein</fullName>
    </submittedName>
</protein>
<organism evidence="1 2">
    <name type="scientific">Colletotrichum chrysophilum</name>
    <dbReference type="NCBI Taxonomy" id="1836956"/>
    <lineage>
        <taxon>Eukaryota</taxon>
        <taxon>Fungi</taxon>
        <taxon>Dikarya</taxon>
        <taxon>Ascomycota</taxon>
        <taxon>Pezizomycotina</taxon>
        <taxon>Sordariomycetes</taxon>
        <taxon>Hypocreomycetidae</taxon>
        <taxon>Glomerellales</taxon>
        <taxon>Glomerellaceae</taxon>
        <taxon>Colletotrichum</taxon>
        <taxon>Colletotrichum gloeosporioides species complex</taxon>
    </lineage>
</organism>